<protein>
    <submittedName>
        <fullName evidence="1">Uncharacterized protein</fullName>
    </submittedName>
</protein>
<reference evidence="1 2" key="1">
    <citation type="submission" date="2017-09" db="EMBL/GenBank/DDBJ databases">
        <title>Large-scale bioinformatics analysis of Bacillus genomes uncovers conserved roles of natural products in bacterial physiology.</title>
        <authorList>
            <consortium name="Agbiome Team Llc"/>
            <person name="Bleich R.M."/>
            <person name="Grubbs K.J."/>
            <person name="Santa Maria K.C."/>
            <person name="Allen S.E."/>
            <person name="Farag S."/>
            <person name="Shank E.A."/>
            <person name="Bowers A."/>
        </authorList>
    </citation>
    <scope>NUCLEOTIDE SEQUENCE [LARGE SCALE GENOMIC DNA]</scope>
    <source>
        <strain evidence="1 2">AFS092012</strain>
    </source>
</reference>
<dbReference type="AlphaFoldDB" id="A0AA91VBM8"/>
<name>A0AA91VBM8_9BACI</name>
<feature type="non-terminal residue" evidence="1">
    <location>
        <position position="1"/>
    </location>
</feature>
<proteinExistence type="predicted"/>
<sequence length="76" mass="9124">ATCEGKTERANEWRFLFILHRRELDVEKLKWIYIVIIECILKIKMSTSQKLHKHFVHCFQQKARIWPGISSILSKV</sequence>
<dbReference type="EMBL" id="NVOR01000040">
    <property type="protein sequence ID" value="PED82217.1"/>
    <property type="molecule type" value="Genomic_DNA"/>
</dbReference>
<gene>
    <name evidence="1" type="ORF">CON65_12815</name>
</gene>
<accession>A0AA91VBM8</accession>
<comment type="caution">
    <text evidence="1">The sequence shown here is derived from an EMBL/GenBank/DDBJ whole genome shotgun (WGS) entry which is preliminary data.</text>
</comment>
<organism evidence="1 2">
    <name type="scientific">Bacillus pseudomycoides</name>
    <dbReference type="NCBI Taxonomy" id="64104"/>
    <lineage>
        <taxon>Bacteria</taxon>
        <taxon>Bacillati</taxon>
        <taxon>Bacillota</taxon>
        <taxon>Bacilli</taxon>
        <taxon>Bacillales</taxon>
        <taxon>Bacillaceae</taxon>
        <taxon>Bacillus</taxon>
        <taxon>Bacillus cereus group</taxon>
    </lineage>
</organism>
<evidence type="ECO:0000313" key="2">
    <source>
        <dbReference type="Proteomes" id="UP000221020"/>
    </source>
</evidence>
<evidence type="ECO:0000313" key="1">
    <source>
        <dbReference type="EMBL" id="PED82217.1"/>
    </source>
</evidence>
<dbReference type="Proteomes" id="UP000221020">
    <property type="component" value="Unassembled WGS sequence"/>
</dbReference>